<reference evidence="1" key="1">
    <citation type="submission" date="2023-08" db="EMBL/GenBank/DDBJ databases">
        <authorList>
            <person name="Messyasz A."/>
            <person name="Mannisto M.K."/>
            <person name="Kerkhof L.J."/>
            <person name="Haggblom M."/>
        </authorList>
    </citation>
    <scope>NUCLEOTIDE SEQUENCE</scope>
    <source>
        <strain evidence="1">X5P6</strain>
    </source>
</reference>
<dbReference type="InterPro" id="IPR013417">
    <property type="entry name" value="CHP02588"/>
</dbReference>
<accession>A0AAU7ZQF9</accession>
<proteinExistence type="predicted"/>
<dbReference type="EMBL" id="CP132942">
    <property type="protein sequence ID" value="XCB33203.1"/>
    <property type="molecule type" value="Genomic_DNA"/>
</dbReference>
<name>A0AAU7ZQF9_9BACT</name>
<sequence length="156" mass="16835">MPIAPWGVAGLVVLAVILGLVFATRHKSQAPPNTIQPLAAYAAELPLSQLAMSESTSLSGGKSTFIDGHIQNSGPQTVSGVTVQVIFRNDEAMPPQVETLPLSVIRVREPYVDIQPISASPLKPGDERDFRLIFESIPGNWNTQMPEIHIISVDTK</sequence>
<dbReference type="RefSeq" id="WP_353064046.1">
    <property type="nucleotide sequence ID" value="NZ_CP132942.1"/>
</dbReference>
<protein>
    <submittedName>
        <fullName evidence="1">DUF2393 family protein</fullName>
    </submittedName>
</protein>
<evidence type="ECO:0000313" key="1">
    <source>
        <dbReference type="EMBL" id="XCB33203.1"/>
    </source>
</evidence>
<dbReference type="Pfam" id="PF09624">
    <property type="entry name" value="DUF2393"/>
    <property type="match status" value="1"/>
</dbReference>
<gene>
    <name evidence="1" type="ORF">RBB77_22760</name>
</gene>
<dbReference type="KEGG" id="tpsc:RBB77_22760"/>
<dbReference type="AlphaFoldDB" id="A0AAU7ZQF9"/>
<organism evidence="1">
    <name type="scientific">Tunturiibacter psychrotolerans</name>
    <dbReference type="NCBI Taxonomy" id="3069686"/>
    <lineage>
        <taxon>Bacteria</taxon>
        <taxon>Pseudomonadati</taxon>
        <taxon>Acidobacteriota</taxon>
        <taxon>Terriglobia</taxon>
        <taxon>Terriglobales</taxon>
        <taxon>Acidobacteriaceae</taxon>
        <taxon>Tunturiibacter</taxon>
    </lineage>
</organism>
<reference evidence="1" key="2">
    <citation type="journal article" date="2024" name="Environ. Microbiol.">
        <title>Genome analysis and description of Tunturibacter gen. nov. expands the diversity of Terriglobia in tundra soils.</title>
        <authorList>
            <person name="Messyasz A."/>
            <person name="Mannisto M.K."/>
            <person name="Kerkhof L.J."/>
            <person name="Haggblom M.M."/>
        </authorList>
    </citation>
    <scope>NUCLEOTIDE SEQUENCE</scope>
    <source>
        <strain evidence="1">X5P6</strain>
    </source>
</reference>